<dbReference type="Proteomes" id="UP000001542">
    <property type="component" value="Unassembled WGS sequence"/>
</dbReference>
<protein>
    <submittedName>
        <fullName evidence="2">Uncharacterized protein</fullName>
    </submittedName>
</protein>
<keyword evidence="1" id="KW-0175">Coiled coil</keyword>
<dbReference type="RefSeq" id="XP_001303723.1">
    <property type="nucleotide sequence ID" value="XM_001303722.1"/>
</dbReference>
<reference evidence="2" key="2">
    <citation type="journal article" date="2007" name="Science">
        <title>Draft genome sequence of the sexually transmitted pathogen Trichomonas vaginalis.</title>
        <authorList>
            <person name="Carlton J.M."/>
            <person name="Hirt R.P."/>
            <person name="Silva J.C."/>
            <person name="Delcher A.L."/>
            <person name="Schatz M."/>
            <person name="Zhao Q."/>
            <person name="Wortman J.R."/>
            <person name="Bidwell S.L."/>
            <person name="Alsmark U.C.M."/>
            <person name="Besteiro S."/>
            <person name="Sicheritz-Ponten T."/>
            <person name="Noel C.J."/>
            <person name="Dacks J.B."/>
            <person name="Foster P.G."/>
            <person name="Simillion C."/>
            <person name="Van de Peer Y."/>
            <person name="Miranda-Saavedra D."/>
            <person name="Barton G.J."/>
            <person name="Westrop G.D."/>
            <person name="Mueller S."/>
            <person name="Dessi D."/>
            <person name="Fiori P.L."/>
            <person name="Ren Q."/>
            <person name="Paulsen I."/>
            <person name="Zhang H."/>
            <person name="Bastida-Corcuera F.D."/>
            <person name="Simoes-Barbosa A."/>
            <person name="Brown M.T."/>
            <person name="Hayes R.D."/>
            <person name="Mukherjee M."/>
            <person name="Okumura C.Y."/>
            <person name="Schneider R."/>
            <person name="Smith A.J."/>
            <person name="Vanacova S."/>
            <person name="Villalvazo M."/>
            <person name="Haas B.J."/>
            <person name="Pertea M."/>
            <person name="Feldblyum T.V."/>
            <person name="Utterback T.R."/>
            <person name="Shu C.L."/>
            <person name="Osoegawa K."/>
            <person name="de Jong P.J."/>
            <person name="Hrdy I."/>
            <person name="Horvathova L."/>
            <person name="Zubacova Z."/>
            <person name="Dolezal P."/>
            <person name="Malik S.B."/>
            <person name="Logsdon J.M. Jr."/>
            <person name="Henze K."/>
            <person name="Gupta A."/>
            <person name="Wang C.C."/>
            <person name="Dunne R.L."/>
            <person name="Upcroft J.A."/>
            <person name="Upcroft P."/>
            <person name="White O."/>
            <person name="Salzberg S.L."/>
            <person name="Tang P."/>
            <person name="Chiu C.-H."/>
            <person name="Lee Y.-S."/>
            <person name="Embley T.M."/>
            <person name="Coombs G.H."/>
            <person name="Mottram J.C."/>
            <person name="Tachezy J."/>
            <person name="Fraser-Liggett C.M."/>
            <person name="Johnson P.J."/>
        </authorList>
    </citation>
    <scope>NUCLEOTIDE SEQUENCE [LARGE SCALE GENOMIC DNA]</scope>
    <source>
        <strain evidence="2">G3</strain>
    </source>
</reference>
<dbReference type="VEuPathDB" id="TrichDB:TVAGG3_0668760"/>
<dbReference type="EMBL" id="DS114082">
    <property type="protein sequence ID" value="EAX90793.1"/>
    <property type="molecule type" value="Genomic_DNA"/>
</dbReference>
<dbReference type="OrthoDB" id="10493767at2759"/>
<name>A2FWC9_TRIV3</name>
<accession>A2FWC9</accession>
<reference evidence="2" key="1">
    <citation type="submission" date="2006-10" db="EMBL/GenBank/DDBJ databases">
        <authorList>
            <person name="Amadeo P."/>
            <person name="Zhao Q."/>
            <person name="Wortman J."/>
            <person name="Fraser-Liggett C."/>
            <person name="Carlton J."/>
        </authorList>
    </citation>
    <scope>NUCLEOTIDE SEQUENCE</scope>
    <source>
        <strain evidence="2">G3</strain>
    </source>
</reference>
<dbReference type="VEuPathDB" id="TrichDB:TVAG_357170"/>
<keyword evidence="3" id="KW-1185">Reference proteome</keyword>
<dbReference type="KEGG" id="tva:4748483"/>
<sequence>MEDVKANLMKTYTETWRQINSVKLLLEKKQAECDEIHKKMKLAQETYDLAMKINLADLESEMHVKEMLVLKAETLAARENSLQNSTPEAREINSKIEQTFDEVYKIEAVITQSKSDISTYQQDIETIEKEHVEKREQSSKKIASIYKNIQNLREEVSQFRSNNLSNLISVQNDELNKEIEVQTSQTISMLFTEFFNSANAVTEALKNPDSASDVIKAEIEKCKILESKIPKHQAEKSYDDIMEMQEKTNILFQQINSFEDQIKLSINDMKNEEEHQDQLANNLKIEQRNSKELMQKLGLQETKVTRLEQEIKHLKEEDATRKDTALAKLEQLRMDILNIIAENRKKMDKINQLRSGSASKLKFNSPIENLCMSIHEQAQELNKEVERLTNEEEQLKSELNKLNLE</sequence>
<organism evidence="2 3">
    <name type="scientific">Trichomonas vaginalis (strain ATCC PRA-98 / G3)</name>
    <dbReference type="NCBI Taxonomy" id="412133"/>
    <lineage>
        <taxon>Eukaryota</taxon>
        <taxon>Metamonada</taxon>
        <taxon>Parabasalia</taxon>
        <taxon>Trichomonadida</taxon>
        <taxon>Trichomonadidae</taxon>
        <taxon>Trichomonas</taxon>
    </lineage>
</organism>
<evidence type="ECO:0000256" key="1">
    <source>
        <dbReference type="SAM" id="Coils"/>
    </source>
</evidence>
<evidence type="ECO:0000313" key="3">
    <source>
        <dbReference type="Proteomes" id="UP000001542"/>
    </source>
</evidence>
<dbReference type="AlphaFoldDB" id="A2FWC9"/>
<dbReference type="SMR" id="A2FWC9"/>
<dbReference type="InParanoid" id="A2FWC9"/>
<evidence type="ECO:0000313" key="2">
    <source>
        <dbReference type="EMBL" id="EAX90793.1"/>
    </source>
</evidence>
<gene>
    <name evidence="2" type="ORF">TVAG_357170</name>
</gene>
<feature type="coiled-coil region" evidence="1">
    <location>
        <begin position="110"/>
        <end position="162"/>
    </location>
</feature>
<feature type="coiled-coil region" evidence="1">
    <location>
        <begin position="371"/>
        <end position="405"/>
    </location>
</feature>
<proteinExistence type="predicted"/>
<feature type="coiled-coil region" evidence="1">
    <location>
        <begin position="266"/>
        <end position="317"/>
    </location>
</feature>